<sequence length="349" mass="38873">MCCSFGGKSSIQNTQILPEQHAVCSHLAELHQVVLLLMELLHSLVLQKQLLQQPAHLTVCGLKGENIARVRVLSRSSRSLLRLLHSASSLSLWRLALQLAPGLLQLDAALLGSLATLLLLEVHTTERVKAAAVMSVFMPNTIPIKFFRFRFWSGICMVSIGFLKVIREGVAPLMEPSRHHCSSLLSLFWWFQSPPTRNRWLSQLSGGSKAHAHGLISCPRPGLPLFNPACLTLTKSPRLLILTLSNSACCFGTFKIKVLALWKPSKFKLWGLQVNGLLGEPWPLAELWSQGLASLARPLLRCLLPEARARSEDEPSCTLENKKPTEGERIHQNRHMKMKMELEKKKSGG</sequence>
<feature type="compositionally biased region" description="Basic and acidic residues" evidence="1">
    <location>
        <begin position="338"/>
        <end position="349"/>
    </location>
</feature>
<accession>A0A4Z2GAP9</accession>
<name>A0A4Z2GAP9_9TELE</name>
<reference evidence="2 3" key="1">
    <citation type="submission" date="2019-03" db="EMBL/GenBank/DDBJ databases">
        <title>First draft genome of Liparis tanakae, snailfish: a comprehensive survey of snailfish specific genes.</title>
        <authorList>
            <person name="Kim W."/>
            <person name="Song I."/>
            <person name="Jeong J.-H."/>
            <person name="Kim D."/>
            <person name="Kim S."/>
            <person name="Ryu S."/>
            <person name="Song J.Y."/>
            <person name="Lee S.K."/>
        </authorList>
    </citation>
    <scope>NUCLEOTIDE SEQUENCE [LARGE SCALE GENOMIC DNA]</scope>
    <source>
        <tissue evidence="2">Muscle</tissue>
    </source>
</reference>
<dbReference type="EMBL" id="SRLO01000611">
    <property type="protein sequence ID" value="TNN50618.1"/>
    <property type="molecule type" value="Genomic_DNA"/>
</dbReference>
<dbReference type="Proteomes" id="UP000314294">
    <property type="component" value="Unassembled WGS sequence"/>
</dbReference>
<dbReference type="AlphaFoldDB" id="A0A4Z2GAP9"/>
<evidence type="ECO:0000313" key="3">
    <source>
        <dbReference type="Proteomes" id="UP000314294"/>
    </source>
</evidence>
<comment type="caution">
    <text evidence="2">The sequence shown here is derived from an EMBL/GenBank/DDBJ whole genome shotgun (WGS) entry which is preliminary data.</text>
</comment>
<feature type="region of interest" description="Disordered" evidence="1">
    <location>
        <begin position="313"/>
        <end position="349"/>
    </location>
</feature>
<keyword evidence="3" id="KW-1185">Reference proteome</keyword>
<feature type="compositionally biased region" description="Basic and acidic residues" evidence="1">
    <location>
        <begin position="320"/>
        <end position="331"/>
    </location>
</feature>
<evidence type="ECO:0000256" key="1">
    <source>
        <dbReference type="SAM" id="MobiDB-lite"/>
    </source>
</evidence>
<evidence type="ECO:0000313" key="2">
    <source>
        <dbReference type="EMBL" id="TNN50618.1"/>
    </source>
</evidence>
<protein>
    <submittedName>
        <fullName evidence="2">Uncharacterized protein</fullName>
    </submittedName>
</protein>
<gene>
    <name evidence="2" type="ORF">EYF80_039192</name>
</gene>
<proteinExistence type="predicted"/>
<organism evidence="2 3">
    <name type="scientific">Liparis tanakae</name>
    <name type="common">Tanaka's snailfish</name>
    <dbReference type="NCBI Taxonomy" id="230148"/>
    <lineage>
        <taxon>Eukaryota</taxon>
        <taxon>Metazoa</taxon>
        <taxon>Chordata</taxon>
        <taxon>Craniata</taxon>
        <taxon>Vertebrata</taxon>
        <taxon>Euteleostomi</taxon>
        <taxon>Actinopterygii</taxon>
        <taxon>Neopterygii</taxon>
        <taxon>Teleostei</taxon>
        <taxon>Neoteleostei</taxon>
        <taxon>Acanthomorphata</taxon>
        <taxon>Eupercaria</taxon>
        <taxon>Perciformes</taxon>
        <taxon>Cottioidei</taxon>
        <taxon>Cottales</taxon>
        <taxon>Liparidae</taxon>
        <taxon>Liparis</taxon>
    </lineage>
</organism>